<dbReference type="EMBL" id="JADMLG010000003">
    <property type="protein sequence ID" value="MBH0776366.1"/>
    <property type="molecule type" value="Genomic_DNA"/>
</dbReference>
<keyword evidence="2" id="KW-0808">Transferase</keyword>
<evidence type="ECO:0000256" key="1">
    <source>
        <dbReference type="ARBA" id="ARBA00022676"/>
    </source>
</evidence>
<dbReference type="GO" id="GO:0016757">
    <property type="term" value="F:glycosyltransferase activity"/>
    <property type="evidence" value="ECO:0007669"/>
    <property type="project" value="UniProtKB-KW"/>
</dbReference>
<keyword evidence="1" id="KW-0328">Glycosyltransferase</keyword>
<dbReference type="Pfam" id="PF13439">
    <property type="entry name" value="Glyco_transf_4"/>
    <property type="match status" value="1"/>
</dbReference>
<name>A0A931I8Q4_9NOCA</name>
<evidence type="ECO:0000313" key="6">
    <source>
        <dbReference type="Proteomes" id="UP000655751"/>
    </source>
</evidence>
<dbReference type="InterPro" id="IPR028098">
    <property type="entry name" value="Glyco_trans_4-like_N"/>
</dbReference>
<feature type="domain" description="Glycosyltransferase subfamily 4-like N-terminal" evidence="4">
    <location>
        <begin position="62"/>
        <end position="178"/>
    </location>
</feature>
<comment type="caution">
    <text evidence="5">The sequence shown here is derived from an EMBL/GenBank/DDBJ whole genome shotgun (WGS) entry which is preliminary data.</text>
</comment>
<dbReference type="PANTHER" id="PTHR12526">
    <property type="entry name" value="GLYCOSYLTRANSFERASE"/>
    <property type="match status" value="1"/>
</dbReference>
<dbReference type="InterPro" id="IPR001296">
    <property type="entry name" value="Glyco_trans_1"/>
</dbReference>
<evidence type="ECO:0000259" key="4">
    <source>
        <dbReference type="Pfam" id="PF13439"/>
    </source>
</evidence>
<organism evidence="5 6">
    <name type="scientific">Nocardia bovistercoris</name>
    <dbReference type="NCBI Taxonomy" id="2785916"/>
    <lineage>
        <taxon>Bacteria</taxon>
        <taxon>Bacillati</taxon>
        <taxon>Actinomycetota</taxon>
        <taxon>Actinomycetes</taxon>
        <taxon>Mycobacteriales</taxon>
        <taxon>Nocardiaceae</taxon>
        <taxon>Nocardia</taxon>
    </lineage>
</organism>
<reference evidence="5" key="1">
    <citation type="submission" date="2020-11" db="EMBL/GenBank/DDBJ databases">
        <title>Nocardia NEAU-351.nov., a novel actinomycete isolated from the cow dung.</title>
        <authorList>
            <person name="Zhang X."/>
        </authorList>
    </citation>
    <scope>NUCLEOTIDE SEQUENCE</scope>
    <source>
        <strain evidence="5">NEAU-351</strain>
    </source>
</reference>
<evidence type="ECO:0000313" key="5">
    <source>
        <dbReference type="EMBL" id="MBH0776366.1"/>
    </source>
</evidence>
<dbReference type="Gene3D" id="3.40.50.2000">
    <property type="entry name" value="Glycogen Phosphorylase B"/>
    <property type="match status" value="2"/>
</dbReference>
<feature type="domain" description="Glycosyl transferase family 1" evidence="3">
    <location>
        <begin position="192"/>
        <end position="363"/>
    </location>
</feature>
<dbReference type="PANTHER" id="PTHR12526:SF572">
    <property type="entry name" value="BLL5144 PROTEIN"/>
    <property type="match status" value="1"/>
</dbReference>
<evidence type="ECO:0000256" key="2">
    <source>
        <dbReference type="ARBA" id="ARBA00022679"/>
    </source>
</evidence>
<dbReference type="Pfam" id="PF00534">
    <property type="entry name" value="Glycos_transf_1"/>
    <property type="match status" value="1"/>
</dbReference>
<dbReference type="AlphaFoldDB" id="A0A931I8Q4"/>
<protein>
    <submittedName>
        <fullName evidence="5">Glycosyltransferase</fullName>
    </submittedName>
</protein>
<dbReference type="SUPFAM" id="SSF53756">
    <property type="entry name" value="UDP-Glycosyltransferase/glycogen phosphorylase"/>
    <property type="match status" value="1"/>
</dbReference>
<dbReference type="RefSeq" id="WP_196148710.1">
    <property type="nucleotide sequence ID" value="NZ_JADMLG010000003.1"/>
</dbReference>
<keyword evidence="6" id="KW-1185">Reference proteome</keyword>
<evidence type="ECO:0000259" key="3">
    <source>
        <dbReference type="Pfam" id="PF00534"/>
    </source>
</evidence>
<sequence>MSVRSYGVLSTYSPTQCGLATFTGALVEALTRPVEIGLVPVDFDSAVGRVGVVAVVDGLDPTPPPEVAHQWERGARGGASAAATALNRFDIAIIQHEYGIYSGRDGVDVLETVRALRVPAIVVLHTVLITPTARQRMILEQLTRLCAAVVTMTTTARERLVDHYAVDPDRIRVIPHGATDNRSWQPGDQHQPTSRTPVILTWGLLGEGKGIEWGIDAMAHIADLRPTAQYRVVGQTHPKVLARHGESYRTGLVDRAHRRGVADAVHFDARYLSNVELHRLIRQADVVLLPYDSREQVTSGVLIEAVAAGKPVISTAFPHARELLSSGAGLLVDRNSPIEIAAALRRVLTEPGLATRMGAEAKRLAPDLLWTSVSRKYRELADETLRTETKLATA</sequence>
<dbReference type="Proteomes" id="UP000655751">
    <property type="component" value="Unassembled WGS sequence"/>
</dbReference>
<accession>A0A931I8Q4</accession>
<proteinExistence type="predicted"/>
<gene>
    <name evidence="5" type="ORF">IT779_08725</name>
</gene>